<protein>
    <submittedName>
        <fullName evidence="2">Uncharacterized protein</fullName>
    </submittedName>
</protein>
<comment type="caution">
    <text evidence="2">The sequence shown here is derived from an EMBL/GenBank/DDBJ whole genome shotgun (WGS) entry which is preliminary data.</text>
</comment>
<proteinExistence type="predicted"/>
<dbReference type="Proteomes" id="UP001208771">
    <property type="component" value="Unassembled WGS sequence"/>
</dbReference>
<evidence type="ECO:0000313" key="2">
    <source>
        <dbReference type="EMBL" id="MCX8998088.1"/>
    </source>
</evidence>
<accession>A0AAE3MZC5</accession>
<evidence type="ECO:0000313" key="3">
    <source>
        <dbReference type="Proteomes" id="UP001208771"/>
    </source>
</evidence>
<reference evidence="2" key="1">
    <citation type="submission" date="2022-07" db="EMBL/GenBank/DDBJ databases">
        <title>Ectorhizobium quercum gen.nov., sp. nov.</title>
        <authorList>
            <person name="Ma T."/>
            <person name="Li Y."/>
        </authorList>
    </citation>
    <scope>NUCLEOTIDE SEQUENCE</scope>
    <source>
        <strain evidence="2">BDR2-2</strain>
    </source>
</reference>
<feature type="coiled-coil region" evidence="1">
    <location>
        <begin position="87"/>
        <end position="114"/>
    </location>
</feature>
<sequence>MGAFQNKAVKLLQVQDGHESVSELALANARLLKAFLDFYLSTGGTLDEVVEAAQSAETERQAGAQRVDVAMGDVMTALAVLGHVHDIDIMQAGYNTLEAQIRELKASLNSLRADDF</sequence>
<dbReference type="RefSeq" id="WP_306411876.1">
    <property type="nucleotide sequence ID" value="NZ_JANFPI010000004.1"/>
</dbReference>
<keyword evidence="3" id="KW-1185">Reference proteome</keyword>
<dbReference type="EMBL" id="JANFPI010000004">
    <property type="protein sequence ID" value="MCX8998088.1"/>
    <property type="molecule type" value="Genomic_DNA"/>
</dbReference>
<name>A0AAE3MZC5_9HYPH</name>
<dbReference type="AlphaFoldDB" id="A0AAE3MZC5"/>
<keyword evidence="1" id="KW-0175">Coiled coil</keyword>
<gene>
    <name evidence="2" type="ORF">NOF55_13335</name>
</gene>
<evidence type="ECO:0000256" key="1">
    <source>
        <dbReference type="SAM" id="Coils"/>
    </source>
</evidence>
<organism evidence="2 3">
    <name type="scientific">Ectorhizobium quercum</name>
    <dbReference type="NCBI Taxonomy" id="2965071"/>
    <lineage>
        <taxon>Bacteria</taxon>
        <taxon>Pseudomonadati</taxon>
        <taxon>Pseudomonadota</taxon>
        <taxon>Alphaproteobacteria</taxon>
        <taxon>Hyphomicrobiales</taxon>
        <taxon>Rhizobiaceae</taxon>
        <taxon>Ectorhizobium</taxon>
    </lineage>
</organism>